<feature type="transmembrane region" description="Helical" evidence="1">
    <location>
        <begin position="92"/>
        <end position="115"/>
    </location>
</feature>
<accession>B8CYH1</accession>
<gene>
    <name evidence="2" type="ordered locus">Hore_15910</name>
</gene>
<protein>
    <submittedName>
        <fullName evidence="2">Uncharacterized protein</fullName>
    </submittedName>
</protein>
<feature type="transmembrane region" description="Helical" evidence="1">
    <location>
        <begin position="151"/>
        <end position="177"/>
    </location>
</feature>
<proteinExistence type="predicted"/>
<feature type="transmembrane region" description="Helical" evidence="1">
    <location>
        <begin position="240"/>
        <end position="261"/>
    </location>
</feature>
<dbReference type="KEGG" id="hor:Hore_15910"/>
<dbReference type="STRING" id="373903.Hore_15910"/>
<evidence type="ECO:0000313" key="3">
    <source>
        <dbReference type="Proteomes" id="UP000000719"/>
    </source>
</evidence>
<feature type="transmembrane region" description="Helical" evidence="1">
    <location>
        <begin position="121"/>
        <end position="139"/>
    </location>
</feature>
<reference evidence="2 3" key="1">
    <citation type="journal article" date="2009" name="PLoS ONE">
        <title>Genome analysis of the anaerobic thermohalophilic bacterium Halothermothrix orenii.</title>
        <authorList>
            <person name="Mavromatis K."/>
            <person name="Ivanova N."/>
            <person name="Anderson I."/>
            <person name="Lykidis A."/>
            <person name="Hooper S.D."/>
            <person name="Sun H."/>
            <person name="Kunin V."/>
            <person name="Lapidus A."/>
            <person name="Hugenholtz P."/>
            <person name="Patel B."/>
            <person name="Kyrpides N.C."/>
        </authorList>
    </citation>
    <scope>NUCLEOTIDE SEQUENCE [LARGE SCALE GENOMIC DNA]</scope>
    <source>
        <strain evidence="3">H 168 / OCM 544 / DSM 9562</strain>
    </source>
</reference>
<sequence length="263" mass="29662">MKYREYFINPFVVGAVFGIITGNPSLGLVVAGFTALIWGLEPGMNFITLTTILLVILTGNINMELIFLYSLTLAYFIREGKVLKILDKKTAYVLLFFISTGCYFLWKFILGLIPVQLLNEINISGEILLTAGLLLSFVRGKELIGDSPRKFLKHILVILTAVIAIKGSWFFVGAWFFGNFILSYLIYHDIKFQPPPFFLLGVLGLLTLIAIYYLLPLNPVIILTFLTGSIYFIKKYRERVPIMETVYVAFFLGILAGRMGLLS</sequence>
<feature type="transmembrane region" description="Helical" evidence="1">
    <location>
        <begin position="197"/>
        <end position="228"/>
    </location>
</feature>
<dbReference type="AlphaFoldDB" id="B8CYH1"/>
<dbReference type="HOGENOM" id="CLU_1056767_0_0_9"/>
<dbReference type="OrthoDB" id="9858863at2"/>
<feature type="transmembrane region" description="Helical" evidence="1">
    <location>
        <begin position="12"/>
        <end position="40"/>
    </location>
</feature>
<dbReference type="EMBL" id="CP001098">
    <property type="protein sequence ID" value="ACL70340.1"/>
    <property type="molecule type" value="Genomic_DNA"/>
</dbReference>
<keyword evidence="1" id="KW-1133">Transmembrane helix</keyword>
<evidence type="ECO:0000256" key="1">
    <source>
        <dbReference type="SAM" id="Phobius"/>
    </source>
</evidence>
<organism evidence="2 3">
    <name type="scientific">Halothermothrix orenii (strain H 168 / OCM 544 / DSM 9562)</name>
    <dbReference type="NCBI Taxonomy" id="373903"/>
    <lineage>
        <taxon>Bacteria</taxon>
        <taxon>Bacillati</taxon>
        <taxon>Bacillota</taxon>
        <taxon>Clostridia</taxon>
        <taxon>Halanaerobiales</taxon>
        <taxon>Halothermotrichaceae</taxon>
        <taxon>Halothermothrix</taxon>
    </lineage>
</organism>
<dbReference type="Proteomes" id="UP000000719">
    <property type="component" value="Chromosome"/>
</dbReference>
<dbReference type="RefSeq" id="WP_012636523.1">
    <property type="nucleotide sequence ID" value="NC_011899.1"/>
</dbReference>
<evidence type="ECO:0000313" key="2">
    <source>
        <dbReference type="EMBL" id="ACL70340.1"/>
    </source>
</evidence>
<keyword evidence="1" id="KW-0812">Transmembrane</keyword>
<name>B8CYH1_HALOH</name>
<keyword evidence="3" id="KW-1185">Reference proteome</keyword>
<keyword evidence="1" id="KW-0472">Membrane</keyword>
<feature type="transmembrane region" description="Helical" evidence="1">
    <location>
        <begin position="46"/>
        <end position="71"/>
    </location>
</feature>